<dbReference type="AlphaFoldDB" id="A0A0F7WZE4"/>
<accession>A0A0F7WZE4</accession>
<sequence>MATNAIRLAGSAASKMLLPVAKEPAAVSSFAQKGIYCIQQFFTNPGNKLAKFVGATKSLDKCFKLSKAVSDCVVGSLEEAGCTGDALTSARNAQGMLKTTREVVALANVLNGAVPSIVNSTQRCYQYTRQAFELGSKTKERKTPGEYSKMLLTRGDYLLAASREACTAVGATTYSATFGVLRPLMLINKLTAKPFLDKATVGNFGTAVAGIMTINHMAGVAGAVGGIALEQKLFKRAKESLYNERCALENQQSQLSGDVILSAERALRKEHVATLKRNVLTLLEKALELVVDGVKLIPLPITVACSAAISGALTAASAGIGLYSIWQKTKSGK</sequence>
<evidence type="ECO:0000256" key="1">
    <source>
        <dbReference type="SAM" id="Phobius"/>
    </source>
</evidence>
<keyword evidence="1" id="KW-0472">Membrane</keyword>
<protein>
    <submittedName>
        <fullName evidence="2">Uncharacterized protein</fullName>
    </submittedName>
</protein>
<proteinExistence type="predicted"/>
<name>A0A0F7WZE4_CHLPN</name>
<keyword evidence="1" id="KW-0812">Transmembrane</keyword>
<reference evidence="2" key="1">
    <citation type="submission" date="2015-05" db="EMBL/GenBank/DDBJ databases">
        <authorList>
            <person name="Rattei Thomas"/>
        </authorList>
    </citation>
    <scope>NUCLEOTIDE SEQUENCE</scope>
    <source>
        <strain evidence="2">DC9</strain>
    </source>
</reference>
<dbReference type="EMBL" id="LN847051">
    <property type="protein sequence ID" value="CRI42768.1"/>
    <property type="molecule type" value="Genomic_DNA"/>
</dbReference>
<keyword evidence="1" id="KW-1133">Transmembrane helix</keyword>
<evidence type="ECO:0000313" key="2">
    <source>
        <dbReference type="EMBL" id="CRI42768.1"/>
    </source>
</evidence>
<gene>
    <name evidence="2" type="ORF">BN1224_DC9_BU_00930</name>
</gene>
<feature type="transmembrane region" description="Helical" evidence="1">
    <location>
        <begin position="307"/>
        <end position="326"/>
    </location>
</feature>
<organism evidence="2">
    <name type="scientific">Chlamydia pneumoniae</name>
    <name type="common">Chlamydophila pneumoniae</name>
    <dbReference type="NCBI Taxonomy" id="83558"/>
    <lineage>
        <taxon>Bacteria</taxon>
        <taxon>Pseudomonadati</taxon>
        <taxon>Chlamydiota</taxon>
        <taxon>Chlamydiia</taxon>
        <taxon>Chlamydiales</taxon>
        <taxon>Chlamydiaceae</taxon>
        <taxon>Chlamydia/Chlamydophila group</taxon>
        <taxon>Chlamydia</taxon>
    </lineage>
</organism>